<dbReference type="EMBL" id="MCFE01000213">
    <property type="protein sequence ID" value="ORX94114.1"/>
    <property type="molecule type" value="Genomic_DNA"/>
</dbReference>
<feature type="region of interest" description="Disordered" evidence="1">
    <location>
        <begin position="153"/>
        <end position="175"/>
    </location>
</feature>
<protein>
    <submittedName>
        <fullName evidence="2">Uncharacterized protein</fullName>
    </submittedName>
</protein>
<accession>A0A1Y1Y973</accession>
<sequence length="245" mass="27802">MSERITPSNLVHSSIPLQVIGKGSPSKCCTVAHSFTIAESSLASTLDESGTILPPSTSMFRPILESRFDVEEPILDLNENHPITPENEYVWFCEVPPPPRCFPYHNNSVFLPNTYEVNRTLIACAKEFDLSKAMLDSSSRELLTRKIPMLNAKSKNEKQMDDTLDYQSSTQSQELNSKRKKRLRFCSFIFTSGARKGDGNHRNCYSLIQRIRGWFTTTASPCPLKRLPNNLQIDQQGQACKRRKL</sequence>
<evidence type="ECO:0000313" key="2">
    <source>
        <dbReference type="EMBL" id="ORX94114.1"/>
    </source>
</evidence>
<proteinExistence type="predicted"/>
<gene>
    <name evidence="2" type="ORF">K493DRAFT_302237</name>
</gene>
<organism evidence="2 3">
    <name type="scientific">Basidiobolus meristosporus CBS 931.73</name>
    <dbReference type="NCBI Taxonomy" id="1314790"/>
    <lineage>
        <taxon>Eukaryota</taxon>
        <taxon>Fungi</taxon>
        <taxon>Fungi incertae sedis</taxon>
        <taxon>Zoopagomycota</taxon>
        <taxon>Entomophthoromycotina</taxon>
        <taxon>Basidiobolomycetes</taxon>
        <taxon>Basidiobolales</taxon>
        <taxon>Basidiobolaceae</taxon>
        <taxon>Basidiobolus</taxon>
    </lineage>
</organism>
<name>A0A1Y1Y973_9FUNG</name>
<evidence type="ECO:0000256" key="1">
    <source>
        <dbReference type="SAM" id="MobiDB-lite"/>
    </source>
</evidence>
<keyword evidence="3" id="KW-1185">Reference proteome</keyword>
<reference evidence="2 3" key="1">
    <citation type="submission" date="2016-07" db="EMBL/GenBank/DDBJ databases">
        <title>Pervasive Adenine N6-methylation of Active Genes in Fungi.</title>
        <authorList>
            <consortium name="DOE Joint Genome Institute"/>
            <person name="Mondo S.J."/>
            <person name="Dannebaum R.O."/>
            <person name="Kuo R.C."/>
            <person name="Labutti K."/>
            <person name="Haridas S."/>
            <person name="Kuo A."/>
            <person name="Salamov A."/>
            <person name="Ahrendt S.R."/>
            <person name="Lipzen A."/>
            <person name="Sullivan W."/>
            <person name="Andreopoulos W.B."/>
            <person name="Clum A."/>
            <person name="Lindquist E."/>
            <person name="Daum C."/>
            <person name="Ramamoorthy G.K."/>
            <person name="Gryganskyi A."/>
            <person name="Culley D."/>
            <person name="Magnuson J.K."/>
            <person name="James T.Y."/>
            <person name="O'Malley M.A."/>
            <person name="Stajich J.E."/>
            <person name="Spatafora J.W."/>
            <person name="Visel A."/>
            <person name="Grigoriev I.V."/>
        </authorList>
    </citation>
    <scope>NUCLEOTIDE SEQUENCE [LARGE SCALE GENOMIC DNA]</scope>
    <source>
        <strain evidence="2 3">CBS 931.73</strain>
    </source>
</reference>
<evidence type="ECO:0000313" key="3">
    <source>
        <dbReference type="Proteomes" id="UP000193498"/>
    </source>
</evidence>
<dbReference type="AlphaFoldDB" id="A0A1Y1Y973"/>
<dbReference type="Proteomes" id="UP000193498">
    <property type="component" value="Unassembled WGS sequence"/>
</dbReference>
<dbReference type="InParanoid" id="A0A1Y1Y973"/>
<comment type="caution">
    <text evidence="2">The sequence shown here is derived from an EMBL/GenBank/DDBJ whole genome shotgun (WGS) entry which is preliminary data.</text>
</comment>
<feature type="compositionally biased region" description="Polar residues" evidence="1">
    <location>
        <begin position="165"/>
        <end position="175"/>
    </location>
</feature>